<dbReference type="PANTHER" id="PTHR36503">
    <property type="entry name" value="BLR2520 PROTEIN"/>
    <property type="match status" value="1"/>
</dbReference>
<dbReference type="InterPro" id="IPR029068">
    <property type="entry name" value="Glyas_Bleomycin-R_OHBP_Dase"/>
</dbReference>
<gene>
    <name evidence="2" type="ORF">HOP40_03665</name>
</gene>
<accession>A0A6M6JBV6</accession>
<evidence type="ECO:0000313" key="3">
    <source>
        <dbReference type="Proteomes" id="UP000505377"/>
    </source>
</evidence>
<dbReference type="PROSITE" id="PS51819">
    <property type="entry name" value="VOC"/>
    <property type="match status" value="1"/>
</dbReference>
<dbReference type="AlphaFoldDB" id="A0A6M6JBV6"/>
<dbReference type="RefSeq" id="WP_172154634.1">
    <property type="nucleotide sequence ID" value="NZ_CP053564.1"/>
</dbReference>
<evidence type="ECO:0000259" key="1">
    <source>
        <dbReference type="PROSITE" id="PS51819"/>
    </source>
</evidence>
<protein>
    <submittedName>
        <fullName evidence="2">VOC family protein</fullName>
    </submittedName>
</protein>
<keyword evidence="3" id="KW-1185">Reference proteome</keyword>
<dbReference type="KEGG" id="pbro:HOP40_03665"/>
<dbReference type="InterPro" id="IPR037523">
    <property type="entry name" value="VOC_core"/>
</dbReference>
<name>A0A6M6JBV6_9PSEU</name>
<dbReference type="Gene3D" id="3.10.180.10">
    <property type="entry name" value="2,3-Dihydroxybiphenyl 1,2-Dioxygenase, domain 1"/>
    <property type="match status" value="1"/>
</dbReference>
<dbReference type="Proteomes" id="UP000505377">
    <property type="component" value="Chromosome"/>
</dbReference>
<evidence type="ECO:0000313" key="2">
    <source>
        <dbReference type="EMBL" id="QJY45036.1"/>
    </source>
</evidence>
<organism evidence="2 3">
    <name type="scientific">Pseudonocardia broussonetiae</name>
    <dbReference type="NCBI Taxonomy" id="2736640"/>
    <lineage>
        <taxon>Bacteria</taxon>
        <taxon>Bacillati</taxon>
        <taxon>Actinomycetota</taxon>
        <taxon>Actinomycetes</taxon>
        <taxon>Pseudonocardiales</taxon>
        <taxon>Pseudonocardiaceae</taxon>
        <taxon>Pseudonocardia</taxon>
    </lineage>
</organism>
<feature type="domain" description="VOC" evidence="1">
    <location>
        <begin position="4"/>
        <end position="125"/>
    </location>
</feature>
<dbReference type="SUPFAM" id="SSF54593">
    <property type="entry name" value="Glyoxalase/Bleomycin resistance protein/Dihydroxybiphenyl dioxygenase"/>
    <property type="match status" value="1"/>
</dbReference>
<reference evidence="2 3" key="1">
    <citation type="submission" date="2020-05" db="EMBL/GenBank/DDBJ databases">
        <authorList>
            <person name="Mo P."/>
        </authorList>
    </citation>
    <scope>NUCLEOTIDE SEQUENCE [LARGE SCALE GENOMIC DNA]</scope>
    <source>
        <strain evidence="2 3">Gen01</strain>
    </source>
</reference>
<proteinExistence type="predicted"/>
<dbReference type="PANTHER" id="PTHR36503:SF1">
    <property type="entry name" value="BLR2520 PROTEIN"/>
    <property type="match status" value="1"/>
</dbReference>
<dbReference type="InterPro" id="IPR004360">
    <property type="entry name" value="Glyas_Fos-R_dOase_dom"/>
</dbReference>
<sequence>MEQRLTLVTLGVADLARARAFYEALGWRGQEVQETVFYQAGGLALVLWDRALLAADCGVPDVRAGGFGGIALAHNVRSDAEVDDLLATAEGAGGAVTRAAGPTVLGFYSGVFTDPDGHVWEIAHNPGFVLAEDGTLTLPDFRVEGP</sequence>
<dbReference type="Pfam" id="PF00903">
    <property type="entry name" value="Glyoxalase"/>
    <property type="match status" value="1"/>
</dbReference>
<dbReference type="EMBL" id="CP053564">
    <property type="protein sequence ID" value="QJY45036.1"/>
    <property type="molecule type" value="Genomic_DNA"/>
</dbReference>